<dbReference type="AlphaFoldDB" id="A0ABD0Y434"/>
<evidence type="ECO:0000259" key="1">
    <source>
        <dbReference type="Pfam" id="PF22961"/>
    </source>
</evidence>
<accession>A0ABD0Y434</accession>
<sequence>SGKSCCNLAQAERCHRACKISTSPVDLHLHCRHSDEISLFSCIDKHQKGEDCCGMARNPECHTACRRSLGSSLSRSHLNSVCGHNVIQCVNNISKSSTVASPHKCKFFEIYF</sequence>
<name>A0ABD0Y434_9HEMI</name>
<feature type="domain" description="Reversion-inducing cysteine-rich with Kazal motifs N-terminal" evidence="1">
    <location>
        <begin position="2"/>
        <end position="45"/>
    </location>
</feature>
<evidence type="ECO:0000313" key="3">
    <source>
        <dbReference type="Proteomes" id="UP001558652"/>
    </source>
</evidence>
<dbReference type="InterPro" id="IPR055110">
    <property type="entry name" value="RECK-like_N"/>
</dbReference>
<organism evidence="2 3">
    <name type="scientific">Ranatra chinensis</name>
    <dbReference type="NCBI Taxonomy" id="642074"/>
    <lineage>
        <taxon>Eukaryota</taxon>
        <taxon>Metazoa</taxon>
        <taxon>Ecdysozoa</taxon>
        <taxon>Arthropoda</taxon>
        <taxon>Hexapoda</taxon>
        <taxon>Insecta</taxon>
        <taxon>Pterygota</taxon>
        <taxon>Neoptera</taxon>
        <taxon>Paraneoptera</taxon>
        <taxon>Hemiptera</taxon>
        <taxon>Heteroptera</taxon>
        <taxon>Panheteroptera</taxon>
        <taxon>Nepomorpha</taxon>
        <taxon>Nepidae</taxon>
        <taxon>Ranatrinae</taxon>
        <taxon>Ranatra</taxon>
    </lineage>
</organism>
<reference evidence="2 3" key="1">
    <citation type="submission" date="2024-07" db="EMBL/GenBank/DDBJ databases">
        <title>Chromosome-level genome assembly of the water stick insect Ranatra chinensis (Heteroptera: Nepidae).</title>
        <authorList>
            <person name="Liu X."/>
        </authorList>
    </citation>
    <scope>NUCLEOTIDE SEQUENCE [LARGE SCALE GENOMIC DNA]</scope>
    <source>
        <strain evidence="2">Cailab_2021Rc</strain>
        <tissue evidence="2">Muscle</tissue>
    </source>
</reference>
<protein>
    <recommendedName>
        <fullName evidence="1">Reversion-inducing cysteine-rich with Kazal motifs N-terminal domain-containing protein</fullName>
    </recommendedName>
</protein>
<comment type="caution">
    <text evidence="2">The sequence shown here is derived from an EMBL/GenBank/DDBJ whole genome shotgun (WGS) entry which is preliminary data.</text>
</comment>
<keyword evidence="3" id="KW-1185">Reference proteome</keyword>
<dbReference type="PANTHER" id="PTHR13487:SF3">
    <property type="entry name" value="REVERSION-INDUCING CYSTEINE-RICH PROTEIN WITH KAZAL MOTIFS"/>
    <property type="match status" value="1"/>
</dbReference>
<dbReference type="PANTHER" id="PTHR13487">
    <property type="entry name" value="SERINE PROTEASE INHIBITOR"/>
    <property type="match status" value="1"/>
</dbReference>
<dbReference type="Pfam" id="PF22961">
    <property type="entry name" value="RECK-like_N"/>
    <property type="match status" value="1"/>
</dbReference>
<evidence type="ECO:0000313" key="2">
    <source>
        <dbReference type="EMBL" id="KAL1122057.1"/>
    </source>
</evidence>
<feature type="non-terminal residue" evidence="2">
    <location>
        <position position="1"/>
    </location>
</feature>
<dbReference type="InterPro" id="IPR039016">
    <property type="entry name" value="RECK"/>
</dbReference>
<dbReference type="EMBL" id="JBFDAA010000014">
    <property type="protein sequence ID" value="KAL1122057.1"/>
    <property type="molecule type" value="Genomic_DNA"/>
</dbReference>
<dbReference type="Proteomes" id="UP001558652">
    <property type="component" value="Unassembled WGS sequence"/>
</dbReference>
<proteinExistence type="predicted"/>
<gene>
    <name evidence="2" type="ORF">AAG570_003463</name>
</gene>